<accession>A0ABQ2TC96</accession>
<proteinExistence type="predicted"/>
<sequence>MFRAVRGHGDREMEVEFHHNCWEPDSDLAIRCVGVSSFVIDPAGSNCRDLWFDG</sequence>
<organism evidence="1 2">
    <name type="scientific">Streptomyces pseudogriseolus</name>
    <name type="common">Streptomyces gancidicus</name>
    <name type="synonym">Streptomyces rubiginosus</name>
    <dbReference type="NCBI Taxonomy" id="36817"/>
    <lineage>
        <taxon>Bacteria</taxon>
        <taxon>Bacillati</taxon>
        <taxon>Actinomycetota</taxon>
        <taxon>Actinomycetes</taxon>
        <taxon>Kitasatosporales</taxon>
        <taxon>Streptomycetaceae</taxon>
        <taxon>Streptomyces</taxon>
        <taxon>Streptomyces pseudogriseolus group</taxon>
    </lineage>
</organism>
<keyword evidence="2" id="KW-1185">Reference proteome</keyword>
<evidence type="ECO:0000313" key="1">
    <source>
        <dbReference type="EMBL" id="GGS60321.1"/>
    </source>
</evidence>
<gene>
    <name evidence="1" type="ORF">GCM10010285_44520</name>
</gene>
<name>A0ABQ2TC96_STREZ</name>
<reference evidence="2" key="1">
    <citation type="journal article" date="2019" name="Int. J. Syst. Evol. Microbiol.">
        <title>The Global Catalogue of Microorganisms (GCM) 10K type strain sequencing project: providing services to taxonomists for standard genome sequencing and annotation.</title>
        <authorList>
            <consortium name="The Broad Institute Genomics Platform"/>
            <consortium name="The Broad Institute Genome Sequencing Center for Infectious Disease"/>
            <person name="Wu L."/>
            <person name="Ma J."/>
        </authorList>
    </citation>
    <scope>NUCLEOTIDE SEQUENCE [LARGE SCALE GENOMIC DNA]</scope>
    <source>
        <strain evidence="2">JCM 4416</strain>
    </source>
</reference>
<protein>
    <submittedName>
        <fullName evidence="1">Uncharacterized protein</fullName>
    </submittedName>
</protein>
<evidence type="ECO:0000313" key="2">
    <source>
        <dbReference type="Proteomes" id="UP000597853"/>
    </source>
</evidence>
<dbReference type="EMBL" id="BMTX01000015">
    <property type="protein sequence ID" value="GGS60321.1"/>
    <property type="molecule type" value="Genomic_DNA"/>
</dbReference>
<comment type="caution">
    <text evidence="1">The sequence shown here is derived from an EMBL/GenBank/DDBJ whole genome shotgun (WGS) entry which is preliminary data.</text>
</comment>
<dbReference type="Proteomes" id="UP000597853">
    <property type="component" value="Unassembled WGS sequence"/>
</dbReference>